<feature type="transmembrane region" description="Helical" evidence="1">
    <location>
        <begin position="331"/>
        <end position="351"/>
    </location>
</feature>
<gene>
    <name evidence="2" type="ORF">SAMN04488090_3727</name>
</gene>
<accession>A0A1G9U9J6</accession>
<dbReference type="Proteomes" id="UP000198901">
    <property type="component" value="Unassembled WGS sequence"/>
</dbReference>
<dbReference type="OrthoDB" id="111691at2"/>
<keyword evidence="1" id="KW-1133">Transmembrane helix</keyword>
<feature type="transmembrane region" description="Helical" evidence="1">
    <location>
        <begin position="190"/>
        <end position="209"/>
    </location>
</feature>
<dbReference type="Pfam" id="PF03929">
    <property type="entry name" value="PepSY_TM"/>
    <property type="match status" value="1"/>
</dbReference>
<protein>
    <submittedName>
        <fullName evidence="2">Uncharacterized iron-regulated membrane protein</fullName>
    </submittedName>
</protein>
<name>A0A1G9U9J6_9BACT</name>
<keyword evidence="3" id="KW-1185">Reference proteome</keyword>
<evidence type="ECO:0000313" key="3">
    <source>
        <dbReference type="Proteomes" id="UP000198901"/>
    </source>
</evidence>
<dbReference type="PANTHER" id="PTHR34219">
    <property type="entry name" value="IRON-REGULATED INNER MEMBRANE PROTEIN-RELATED"/>
    <property type="match status" value="1"/>
</dbReference>
<dbReference type="PANTHER" id="PTHR34219:SF3">
    <property type="entry name" value="BLL7967 PROTEIN"/>
    <property type="match status" value="1"/>
</dbReference>
<proteinExistence type="predicted"/>
<dbReference type="EMBL" id="FNGS01000007">
    <property type="protein sequence ID" value="SDM56394.1"/>
    <property type="molecule type" value="Genomic_DNA"/>
</dbReference>
<keyword evidence="1" id="KW-0812">Transmembrane</keyword>
<dbReference type="AlphaFoldDB" id="A0A1G9U9J6"/>
<evidence type="ECO:0000313" key="2">
    <source>
        <dbReference type="EMBL" id="SDM56394.1"/>
    </source>
</evidence>
<feature type="transmembrane region" description="Helical" evidence="1">
    <location>
        <begin position="12"/>
        <end position="36"/>
    </location>
</feature>
<keyword evidence="1" id="KW-0472">Membrane</keyword>
<feature type="transmembrane region" description="Helical" evidence="1">
    <location>
        <begin position="138"/>
        <end position="159"/>
    </location>
</feature>
<dbReference type="STRING" id="563176.SAMN04488090_3727"/>
<dbReference type="InterPro" id="IPR005625">
    <property type="entry name" value="PepSY-ass_TM"/>
</dbReference>
<evidence type="ECO:0000256" key="1">
    <source>
        <dbReference type="SAM" id="Phobius"/>
    </source>
</evidence>
<sequence>MKKTVKPFLLKVHRILGLVSGAIVLVVALTGCLWAFEEDLREWTQRKYYYVTPRQAEKASLDVIGKKVKAAFPKEKITQYRLRSAPGATVFAYTKSEKVISADPYTGEIVAVRTTFSDPLAFLLKIHRTLLLGETGKIIIEYNCLVFFILVLTGLILWWPDNRRFVKDLFRIKWSAKPARRNYDLHKVGGFYISLILLVIAWTGLYFSFDWAKNFTYLITGSRKPVEKKWKSDYQPGIQPMTLDEALELAKPYGTYTWAIVPIPADSLAPVKITLRYPYKWVRKQNVLQYDAYSRELLQADLYQNYNAGDNMRMANFDLHTGRFFGWPGKILFFLTGLITATLPVTGFLIWRKRRKKKARRQVAVGAEG</sequence>
<organism evidence="2 3">
    <name type="scientific">Siphonobacter aquaeclarae</name>
    <dbReference type="NCBI Taxonomy" id="563176"/>
    <lineage>
        <taxon>Bacteria</taxon>
        <taxon>Pseudomonadati</taxon>
        <taxon>Bacteroidota</taxon>
        <taxon>Cytophagia</taxon>
        <taxon>Cytophagales</taxon>
        <taxon>Cytophagaceae</taxon>
        <taxon>Siphonobacter</taxon>
    </lineage>
</organism>
<reference evidence="2 3" key="1">
    <citation type="submission" date="2016-10" db="EMBL/GenBank/DDBJ databases">
        <authorList>
            <person name="de Groot N.N."/>
        </authorList>
    </citation>
    <scope>NUCLEOTIDE SEQUENCE [LARGE SCALE GENOMIC DNA]</scope>
    <source>
        <strain evidence="2 3">DSM 21668</strain>
    </source>
</reference>
<dbReference type="RefSeq" id="WP_093205739.1">
    <property type="nucleotide sequence ID" value="NZ_FNGS01000007.1"/>
</dbReference>
<dbReference type="PROSITE" id="PS51257">
    <property type="entry name" value="PROKAR_LIPOPROTEIN"/>
    <property type="match status" value="1"/>
</dbReference>